<evidence type="ECO:0000313" key="4">
    <source>
        <dbReference type="EnsemblPlants" id="QL10p063512:mrna"/>
    </source>
</evidence>
<keyword evidence="2" id="KW-1133">Transmembrane helix</keyword>
<dbReference type="InterPro" id="IPR001245">
    <property type="entry name" value="Ser-Thr/Tyr_kinase_cat_dom"/>
</dbReference>
<keyword evidence="5" id="KW-1185">Reference proteome</keyword>
<protein>
    <recommendedName>
        <fullName evidence="3">Protein kinase domain-containing protein</fullName>
    </recommendedName>
</protein>
<feature type="domain" description="Protein kinase" evidence="3">
    <location>
        <begin position="127"/>
        <end position="401"/>
    </location>
</feature>
<dbReference type="GO" id="GO:0004672">
    <property type="term" value="F:protein kinase activity"/>
    <property type="evidence" value="ECO:0007669"/>
    <property type="project" value="InterPro"/>
</dbReference>
<dbReference type="PROSITE" id="PS50011">
    <property type="entry name" value="PROTEIN_KINASE_DOM"/>
    <property type="match status" value="1"/>
</dbReference>
<comment type="subcellular location">
    <subcellularLocation>
        <location evidence="1">Membrane</location>
        <topology evidence="1">Single-pass type I membrane protein</topology>
    </subcellularLocation>
</comment>
<dbReference type="InterPro" id="IPR000719">
    <property type="entry name" value="Prot_kinase_dom"/>
</dbReference>
<dbReference type="GO" id="GO:0016020">
    <property type="term" value="C:membrane"/>
    <property type="evidence" value="ECO:0007669"/>
    <property type="project" value="UniProtKB-SubCell"/>
</dbReference>
<dbReference type="EnsemblPlants" id="QL10p063512:mrna">
    <property type="protein sequence ID" value="QL10p063512:mrna"/>
    <property type="gene ID" value="QL10p063512"/>
</dbReference>
<dbReference type="Gene3D" id="3.30.200.20">
    <property type="entry name" value="Phosphorylase Kinase, domain 1"/>
    <property type="match status" value="1"/>
</dbReference>
<dbReference type="EMBL" id="LRBV02000010">
    <property type="status" value="NOT_ANNOTATED_CDS"/>
    <property type="molecule type" value="Genomic_DNA"/>
</dbReference>
<keyword evidence="2" id="KW-0472">Membrane</keyword>
<reference evidence="4" key="2">
    <citation type="submission" date="2021-01" db="UniProtKB">
        <authorList>
            <consortium name="EnsemblPlants"/>
        </authorList>
    </citation>
    <scope>IDENTIFICATION</scope>
</reference>
<keyword evidence="2" id="KW-0812">Transmembrane</keyword>
<dbReference type="GO" id="GO:0005524">
    <property type="term" value="F:ATP binding"/>
    <property type="evidence" value="ECO:0007669"/>
    <property type="project" value="InterPro"/>
</dbReference>
<name>A0A7N2MTM7_QUELO</name>
<evidence type="ECO:0000256" key="1">
    <source>
        <dbReference type="ARBA" id="ARBA00004479"/>
    </source>
</evidence>
<feature type="transmembrane region" description="Helical" evidence="2">
    <location>
        <begin position="36"/>
        <end position="59"/>
    </location>
</feature>
<dbReference type="Proteomes" id="UP000594261">
    <property type="component" value="Chromosome 10"/>
</dbReference>
<dbReference type="PANTHER" id="PTHR48006:SF88">
    <property type="entry name" value="LRR RECEPTOR-LIKE KINASE FAMILY PROTEIN"/>
    <property type="match status" value="1"/>
</dbReference>
<dbReference type="InParanoid" id="A0A7N2MTM7"/>
<evidence type="ECO:0000259" key="3">
    <source>
        <dbReference type="PROSITE" id="PS50011"/>
    </source>
</evidence>
<dbReference type="InterPro" id="IPR051824">
    <property type="entry name" value="LRR_Rcpt-Like_S/T_Kinase"/>
</dbReference>
<evidence type="ECO:0000256" key="2">
    <source>
        <dbReference type="SAM" id="Phobius"/>
    </source>
</evidence>
<dbReference type="Gramene" id="QL10p063512:mrna">
    <property type="protein sequence ID" value="QL10p063512:mrna"/>
    <property type="gene ID" value="QL10p063512"/>
</dbReference>
<dbReference type="Gene3D" id="1.10.510.10">
    <property type="entry name" value="Transferase(Phosphotransferase) domain 1"/>
    <property type="match status" value="1"/>
</dbReference>
<sequence>MSVPESDVNKSGLCGGPSDSCKNHRWAFEVSFKSGFLVGFVVFVISYTVFFTHYFNLWVGSKKRSKKMRTSTTVLTASRKKKGKEIDQVTQLPILGFDQEKSGEIFKLERMVTKMSLTELHEATGNFNTSNIIGLGKFGMMYKGVLPNGRPHAIKRLHDSQSFERQFVSELLALGILKHNNIVPLLGYCRERKEKLLVYRYISNGNLYDWLHAAKRRTKILEWPLRIKIAIGIARGLAWLHHDCNFRVVHLNLSSNSILLDHNFEPKISNFGESIISNFGGEMFKNLRGNSIFIGSDVWELGYVKKDVYDFGILLLELIIGKESIEINNFANNFNGSLVDWIAHLFTSSSDLYNVIDESLIGRGFEDEIFELLRIAYTCLNLFPSQRPTMLELYHTIHIFGERNRLTSNFEILRQSKIATANTSGEIVEAKIT</sequence>
<evidence type="ECO:0000313" key="5">
    <source>
        <dbReference type="Proteomes" id="UP000594261"/>
    </source>
</evidence>
<dbReference type="AlphaFoldDB" id="A0A7N2MTM7"/>
<organism evidence="4 5">
    <name type="scientific">Quercus lobata</name>
    <name type="common">Valley oak</name>
    <dbReference type="NCBI Taxonomy" id="97700"/>
    <lineage>
        <taxon>Eukaryota</taxon>
        <taxon>Viridiplantae</taxon>
        <taxon>Streptophyta</taxon>
        <taxon>Embryophyta</taxon>
        <taxon>Tracheophyta</taxon>
        <taxon>Spermatophyta</taxon>
        <taxon>Magnoliopsida</taxon>
        <taxon>eudicotyledons</taxon>
        <taxon>Gunneridae</taxon>
        <taxon>Pentapetalae</taxon>
        <taxon>rosids</taxon>
        <taxon>fabids</taxon>
        <taxon>Fagales</taxon>
        <taxon>Fagaceae</taxon>
        <taxon>Quercus</taxon>
    </lineage>
</organism>
<dbReference type="SUPFAM" id="SSF56112">
    <property type="entry name" value="Protein kinase-like (PK-like)"/>
    <property type="match status" value="1"/>
</dbReference>
<dbReference type="PANTHER" id="PTHR48006">
    <property type="entry name" value="LEUCINE-RICH REPEAT-CONTAINING PROTEIN DDB_G0281931-RELATED"/>
    <property type="match status" value="1"/>
</dbReference>
<accession>A0A7N2MTM7</accession>
<dbReference type="InterPro" id="IPR011009">
    <property type="entry name" value="Kinase-like_dom_sf"/>
</dbReference>
<dbReference type="Pfam" id="PF07714">
    <property type="entry name" value="PK_Tyr_Ser-Thr"/>
    <property type="match status" value="1"/>
</dbReference>
<reference evidence="4 5" key="1">
    <citation type="journal article" date="2016" name="G3 (Bethesda)">
        <title>First Draft Assembly and Annotation of the Genome of a California Endemic Oak Quercus lobata Nee (Fagaceae).</title>
        <authorList>
            <person name="Sork V.L."/>
            <person name="Fitz-Gibbon S.T."/>
            <person name="Puiu D."/>
            <person name="Crepeau M."/>
            <person name="Gugger P.F."/>
            <person name="Sherman R."/>
            <person name="Stevens K."/>
            <person name="Langley C.H."/>
            <person name="Pellegrini M."/>
            <person name="Salzberg S.L."/>
        </authorList>
    </citation>
    <scope>NUCLEOTIDE SEQUENCE [LARGE SCALE GENOMIC DNA]</scope>
    <source>
        <strain evidence="4 5">cv. SW786</strain>
    </source>
</reference>
<proteinExistence type="predicted"/>